<keyword evidence="7" id="KW-0645">Protease</keyword>
<feature type="domain" description="Creatinase N-terminal" evidence="5">
    <location>
        <begin position="7"/>
        <end position="121"/>
    </location>
</feature>
<dbReference type="EMBL" id="JASBAO010000001">
    <property type="protein sequence ID" value="MDI2090200.1"/>
    <property type="molecule type" value="Genomic_DNA"/>
</dbReference>
<dbReference type="Pfam" id="PF16189">
    <property type="entry name" value="Creatinase_N_2"/>
    <property type="match status" value="1"/>
</dbReference>
<reference evidence="7" key="1">
    <citation type="submission" date="2023-05" db="EMBL/GenBank/DDBJ databases">
        <title>Whole genome sequence of Commensalibacter sp.</title>
        <authorList>
            <person name="Charoenyingcharoen P."/>
            <person name="Yukphan P."/>
        </authorList>
    </citation>
    <scope>NUCLEOTIDE SEQUENCE</scope>
    <source>
        <strain evidence="7">TBRC 16381</strain>
    </source>
</reference>
<dbReference type="Pfam" id="PF16188">
    <property type="entry name" value="Peptidase_M24_C"/>
    <property type="match status" value="1"/>
</dbReference>
<evidence type="ECO:0000256" key="2">
    <source>
        <dbReference type="ARBA" id="ARBA00022723"/>
    </source>
</evidence>
<dbReference type="PANTHER" id="PTHR43763:SF6">
    <property type="entry name" value="XAA-PRO AMINOPEPTIDASE 1"/>
    <property type="match status" value="1"/>
</dbReference>
<evidence type="ECO:0000256" key="3">
    <source>
        <dbReference type="ARBA" id="ARBA00022801"/>
    </source>
</evidence>
<keyword evidence="3 7" id="KW-0378">Hydrolase</keyword>
<dbReference type="Gene3D" id="3.40.350.10">
    <property type="entry name" value="Creatinase/prolidase N-terminal domain"/>
    <property type="match status" value="2"/>
</dbReference>
<dbReference type="SUPFAM" id="SSF55920">
    <property type="entry name" value="Creatinase/aminopeptidase"/>
    <property type="match status" value="1"/>
</dbReference>
<dbReference type="SUPFAM" id="SSF53092">
    <property type="entry name" value="Creatinase/prolidase N-terminal domain"/>
    <property type="match status" value="2"/>
</dbReference>
<evidence type="ECO:0000313" key="7">
    <source>
        <dbReference type="EMBL" id="MDI2090200.1"/>
    </source>
</evidence>
<sequence>MTPSTKLTQLRRLLVQHQIDGFIIQRGDEYLNEYVAPYAERLSWLTGFAGSAGLALVLEKKAAVFSDGRYILQMQQELDSQCWEHYHISQNPPVDWILSEGKNTLKIGYDPRLMSEKDLKSFAHPNITMIPVNSNLVDAIWVDQPPPPSHPIVPHPVEFSGLDHQNKIKTLQEGLIKYDEDAYIFCDPASICWLLNIRGSDVPYTPIPLVYAIITQNHVSLYADSNQYSQDLTRFLGNNVILQSHANLEKDLETLKGKKIGFDPVQTPIWFIQTLKLHQAILHPRENPCMLSKACKNPVEQEGARQAHLRDGIAVCRFLYWLEHEGIGHNEIEVAHRLNEFRKAAGGTYYQEESFPAISGVGANGAIIHYHASPQHCAVLQENQAYLIDSGGQYLDGTTDVTRTVWLGTEKAPVALSQAATAVLKGHIALSSVIFPKKTTGSRLDVLARYALWQKGLDYDHGTGHGVGSYLSVHEGPCRISSLPFPIALQKGMILSNEPGYYLLGQYGIRLENLLLVIDADFPNFLQFEPLTLIPFDLKIISKEDLSSSEKEWLNAYHYLVMMKISPFLSKKEQEWLAKICSPIT</sequence>
<dbReference type="Pfam" id="PF00557">
    <property type="entry name" value="Peptidase_M24"/>
    <property type="match status" value="1"/>
</dbReference>
<organism evidence="7 8">
    <name type="scientific">Commensalibacter oyaizuii</name>
    <dbReference type="NCBI Taxonomy" id="3043873"/>
    <lineage>
        <taxon>Bacteria</taxon>
        <taxon>Pseudomonadati</taxon>
        <taxon>Pseudomonadota</taxon>
        <taxon>Alphaproteobacteria</taxon>
        <taxon>Acetobacterales</taxon>
        <taxon>Acetobacteraceae</taxon>
    </lineage>
</organism>
<feature type="domain" description="Peptidase M24 C-terminal" evidence="6">
    <location>
        <begin position="524"/>
        <end position="584"/>
    </location>
</feature>
<dbReference type="EC" id="3.4.11.-" evidence="7"/>
<keyword evidence="7" id="KW-0031">Aminopeptidase</keyword>
<feature type="domain" description="Peptidase M24" evidence="4">
    <location>
        <begin position="303"/>
        <end position="517"/>
    </location>
</feature>
<dbReference type="InterPro" id="IPR036005">
    <property type="entry name" value="Creatinase/aminopeptidase-like"/>
</dbReference>
<evidence type="ECO:0000259" key="6">
    <source>
        <dbReference type="Pfam" id="PF16188"/>
    </source>
</evidence>
<evidence type="ECO:0000313" key="8">
    <source>
        <dbReference type="Proteomes" id="UP001431634"/>
    </source>
</evidence>
<dbReference type="RefSeq" id="WP_281447351.1">
    <property type="nucleotide sequence ID" value="NZ_JASBAO010000001.1"/>
</dbReference>
<name>A0ABT6PZB2_9PROT</name>
<dbReference type="CDD" id="cd01085">
    <property type="entry name" value="APP"/>
    <property type="match status" value="1"/>
</dbReference>
<dbReference type="Proteomes" id="UP001431634">
    <property type="component" value="Unassembled WGS sequence"/>
</dbReference>
<dbReference type="InterPro" id="IPR000994">
    <property type="entry name" value="Pept_M24"/>
</dbReference>
<dbReference type="InterPro" id="IPR029149">
    <property type="entry name" value="Creatin/AminoP/Spt16_N"/>
</dbReference>
<evidence type="ECO:0000259" key="4">
    <source>
        <dbReference type="Pfam" id="PF00557"/>
    </source>
</evidence>
<proteinExistence type="inferred from homology"/>
<dbReference type="Pfam" id="PF01321">
    <property type="entry name" value="Creatinase_N"/>
    <property type="match status" value="1"/>
</dbReference>
<dbReference type="InterPro" id="IPR050422">
    <property type="entry name" value="X-Pro_aminopeptidase_P"/>
</dbReference>
<dbReference type="GO" id="GO:0004177">
    <property type="term" value="F:aminopeptidase activity"/>
    <property type="evidence" value="ECO:0007669"/>
    <property type="project" value="UniProtKB-KW"/>
</dbReference>
<comment type="similarity">
    <text evidence="1">Belongs to the peptidase M24B family.</text>
</comment>
<dbReference type="InterPro" id="IPR032416">
    <property type="entry name" value="Peptidase_M24_C"/>
</dbReference>
<accession>A0ABT6PZB2</accession>
<comment type="caution">
    <text evidence="7">The sequence shown here is derived from an EMBL/GenBank/DDBJ whole genome shotgun (WGS) entry which is preliminary data.</text>
</comment>
<dbReference type="PANTHER" id="PTHR43763">
    <property type="entry name" value="XAA-PRO AMINOPEPTIDASE 1"/>
    <property type="match status" value="1"/>
</dbReference>
<keyword evidence="8" id="KW-1185">Reference proteome</keyword>
<dbReference type="Gene3D" id="3.90.230.10">
    <property type="entry name" value="Creatinase/methionine aminopeptidase superfamily"/>
    <property type="match status" value="1"/>
</dbReference>
<keyword evidence="2" id="KW-0479">Metal-binding</keyword>
<protein>
    <submittedName>
        <fullName evidence="7">Aminopeptidase P family protein</fullName>
        <ecNumber evidence="7">3.4.11.-</ecNumber>
    </submittedName>
</protein>
<evidence type="ECO:0000256" key="1">
    <source>
        <dbReference type="ARBA" id="ARBA00008766"/>
    </source>
</evidence>
<dbReference type="InterPro" id="IPR000587">
    <property type="entry name" value="Creatinase_N"/>
</dbReference>
<dbReference type="InterPro" id="IPR033740">
    <property type="entry name" value="Pept_M24B"/>
</dbReference>
<gene>
    <name evidence="7" type="ORF">QJV27_02185</name>
</gene>
<evidence type="ECO:0000259" key="5">
    <source>
        <dbReference type="Pfam" id="PF01321"/>
    </source>
</evidence>